<dbReference type="AlphaFoldDB" id="A0A1V6YIK6"/>
<feature type="domain" description="Thioester reductase (TE)" evidence="3">
    <location>
        <begin position="13"/>
        <end position="297"/>
    </location>
</feature>
<evidence type="ECO:0000256" key="1">
    <source>
        <dbReference type="RuleBase" id="RU363097"/>
    </source>
</evidence>
<organism evidence="4 5">
    <name type="scientific">Penicillium nalgiovense</name>
    <dbReference type="NCBI Taxonomy" id="60175"/>
    <lineage>
        <taxon>Eukaryota</taxon>
        <taxon>Fungi</taxon>
        <taxon>Dikarya</taxon>
        <taxon>Ascomycota</taxon>
        <taxon>Pezizomycotina</taxon>
        <taxon>Eurotiomycetes</taxon>
        <taxon>Eurotiomycetidae</taxon>
        <taxon>Eurotiales</taxon>
        <taxon>Aspergillaceae</taxon>
        <taxon>Penicillium</taxon>
    </lineage>
</organism>
<dbReference type="GO" id="GO:0102965">
    <property type="term" value="F:alcohol-forming long-chain fatty acyl-CoA reductase activity"/>
    <property type="evidence" value="ECO:0007669"/>
    <property type="project" value="UniProtKB-EC"/>
</dbReference>
<evidence type="ECO:0000313" key="5">
    <source>
        <dbReference type="Proteomes" id="UP000191691"/>
    </source>
</evidence>
<comment type="catalytic activity">
    <reaction evidence="1">
        <text>a long-chain fatty acyl-CoA + 2 NADPH + 2 H(+) = a long-chain primary fatty alcohol + 2 NADP(+) + CoA</text>
        <dbReference type="Rhea" id="RHEA:52716"/>
        <dbReference type="ChEBI" id="CHEBI:15378"/>
        <dbReference type="ChEBI" id="CHEBI:57287"/>
        <dbReference type="ChEBI" id="CHEBI:57783"/>
        <dbReference type="ChEBI" id="CHEBI:58349"/>
        <dbReference type="ChEBI" id="CHEBI:77396"/>
        <dbReference type="ChEBI" id="CHEBI:83139"/>
        <dbReference type="EC" id="1.2.1.84"/>
    </reaction>
</comment>
<keyword evidence="5" id="KW-1185">Reference proteome</keyword>
<name>A0A1V6YIK6_PENNA</name>
<dbReference type="Gene3D" id="3.40.50.720">
    <property type="entry name" value="NAD(P)-binding Rossmann-like Domain"/>
    <property type="match status" value="1"/>
</dbReference>
<dbReference type="InterPro" id="IPR026055">
    <property type="entry name" value="FAR"/>
</dbReference>
<dbReference type="InterPro" id="IPR036291">
    <property type="entry name" value="NAD(P)-bd_dom_sf"/>
</dbReference>
<protein>
    <recommendedName>
        <fullName evidence="1">Fatty acyl-CoA reductase</fullName>
        <ecNumber evidence="1">1.2.1.84</ecNumber>
    </recommendedName>
</protein>
<feature type="compositionally biased region" description="Basic and acidic residues" evidence="2">
    <location>
        <begin position="608"/>
        <end position="619"/>
    </location>
</feature>
<comment type="similarity">
    <text evidence="1">Belongs to the fatty acyl-CoA reductase family.</text>
</comment>
<dbReference type="GO" id="GO:0035336">
    <property type="term" value="P:long-chain fatty-acyl-CoA metabolic process"/>
    <property type="evidence" value="ECO:0007669"/>
    <property type="project" value="TreeGrafter"/>
</dbReference>
<reference evidence="5" key="1">
    <citation type="journal article" date="2017" name="Nat. Microbiol.">
        <title>Global analysis of biosynthetic gene clusters reveals vast potential of secondary metabolite production in Penicillium species.</title>
        <authorList>
            <person name="Nielsen J.C."/>
            <person name="Grijseels S."/>
            <person name="Prigent S."/>
            <person name="Ji B."/>
            <person name="Dainat J."/>
            <person name="Nielsen K.F."/>
            <person name="Frisvad J.C."/>
            <person name="Workman M."/>
            <person name="Nielsen J."/>
        </authorList>
    </citation>
    <scope>NUCLEOTIDE SEQUENCE [LARGE SCALE GENOMIC DNA]</scope>
    <source>
        <strain evidence="5">IBT 13039</strain>
    </source>
</reference>
<dbReference type="Pfam" id="PF07993">
    <property type="entry name" value="NAD_binding_4"/>
    <property type="match status" value="1"/>
</dbReference>
<dbReference type="PANTHER" id="PTHR11011:SF45">
    <property type="entry name" value="FATTY ACYL-COA REDUCTASE CG8306-RELATED"/>
    <property type="match status" value="1"/>
</dbReference>
<comment type="caution">
    <text evidence="4">The sequence shown here is derived from an EMBL/GenBank/DDBJ whole genome shotgun (WGS) entry which is preliminary data.</text>
</comment>
<dbReference type="SUPFAM" id="SSF51735">
    <property type="entry name" value="NAD(P)-binding Rossmann-fold domains"/>
    <property type="match status" value="1"/>
</dbReference>
<keyword evidence="1" id="KW-0444">Lipid biosynthesis</keyword>
<dbReference type="GO" id="GO:0080019">
    <property type="term" value="F:alcohol-forming very long-chain fatty acyl-CoA reductase activity"/>
    <property type="evidence" value="ECO:0007669"/>
    <property type="project" value="InterPro"/>
</dbReference>
<keyword evidence="1" id="KW-0521">NADP</keyword>
<comment type="function">
    <text evidence="1">Catalyzes the reduction of fatty acyl-CoA to fatty alcohols.</text>
</comment>
<dbReference type="STRING" id="60175.A0A1V6YIK6"/>
<accession>A0A1V6YIK6</accession>
<gene>
    <name evidence="4" type="ORF">PENNAL_c0020G03567</name>
</gene>
<sequence length="633" mass="71562">MIWDYYNGKTLFITGGTGFIGTALLCRLLSQSSPKRVYVLCRGGSDKAKAKWSHMLPPAAAQILTENERMTILDGELGNTATMSLPEETIQMLKRTVHIVIHVAASAQLQNSLRELAYNVLAPSLCLTQYALKFPNLERYVYFSTAYANAHLWKSHESSDVSVDERVYPLGREEEDYYKIALEAWSAVQKTGSSDEYDAHDFPWPYAYAKHLAERLVLQKAAERNKMDKVLIIRPSVLGPADKFPYPGFATSNGAPSAVCAAEYMLHPGRRIRLSTRCQNPGQESTIDEVPVDVVVDRTLVHVALKTSGCVHAVSGEQGRLSTEEWWRAFKKERRLPWNAKPSWVSDNWHSPDLHQMARRFKIIGTSFAFSQERTVKAVEKLGAGEKENLQLFADRSKPYSLQLRRHHIRHQAVEVAKKKGSHQGAHTPQPNYGLDKEWRWDNQKFGYTDPNVLFTTLHAEYNTLKCTIQYPFAWHSDVSDVARTANNKDEFLTLPKERQKQRIDETQEAWQTTKELLTAEPSRMDNPPARAVLWGAFLCISRHFSYDSLVAYFGSYVTDDQPSTPPPPSTPTEGPRAKPSQSKRKAKGKMATSSSVSNSSSRAPKSKPRDNSGHDGVRRSARLQQRAERARR</sequence>
<dbReference type="EC" id="1.2.1.84" evidence="1"/>
<keyword evidence="1" id="KW-0560">Oxidoreductase</keyword>
<proteinExistence type="inferred from homology"/>
<feature type="region of interest" description="Disordered" evidence="2">
    <location>
        <begin position="560"/>
        <end position="633"/>
    </location>
</feature>
<evidence type="ECO:0000256" key="2">
    <source>
        <dbReference type="SAM" id="MobiDB-lite"/>
    </source>
</evidence>
<dbReference type="GO" id="GO:0005777">
    <property type="term" value="C:peroxisome"/>
    <property type="evidence" value="ECO:0007669"/>
    <property type="project" value="TreeGrafter"/>
</dbReference>
<dbReference type="Proteomes" id="UP000191691">
    <property type="component" value="Unassembled WGS sequence"/>
</dbReference>
<dbReference type="PANTHER" id="PTHR11011">
    <property type="entry name" value="MALE STERILITY PROTEIN 2-RELATED"/>
    <property type="match status" value="1"/>
</dbReference>
<dbReference type="EMBL" id="MOOB01000020">
    <property type="protein sequence ID" value="OQE87163.1"/>
    <property type="molecule type" value="Genomic_DNA"/>
</dbReference>
<keyword evidence="1" id="KW-0443">Lipid metabolism</keyword>
<evidence type="ECO:0000259" key="3">
    <source>
        <dbReference type="Pfam" id="PF07993"/>
    </source>
</evidence>
<dbReference type="InterPro" id="IPR013120">
    <property type="entry name" value="FAR_NAD-bd"/>
</dbReference>
<evidence type="ECO:0000313" key="4">
    <source>
        <dbReference type="EMBL" id="OQE87163.1"/>
    </source>
</evidence>